<evidence type="ECO:0000256" key="2">
    <source>
        <dbReference type="ARBA" id="ARBA00022801"/>
    </source>
</evidence>
<dbReference type="Pfam" id="PF00293">
    <property type="entry name" value="NUDIX"/>
    <property type="match status" value="1"/>
</dbReference>
<protein>
    <submittedName>
        <fullName evidence="5">ADP-ribose pyrophosphatase YjhB, NUDIX family</fullName>
    </submittedName>
</protein>
<comment type="cofactor">
    <cofactor evidence="1">
        <name>Mg(2+)</name>
        <dbReference type="ChEBI" id="CHEBI:18420"/>
    </cofactor>
</comment>
<dbReference type="OrthoDB" id="9787476at2"/>
<dbReference type="PROSITE" id="PS00893">
    <property type="entry name" value="NUDIX_BOX"/>
    <property type="match status" value="1"/>
</dbReference>
<feature type="domain" description="Nudix hydrolase" evidence="4">
    <location>
        <begin position="7"/>
        <end position="131"/>
    </location>
</feature>
<dbReference type="Gene3D" id="3.90.79.10">
    <property type="entry name" value="Nucleoside Triphosphate Pyrophosphohydrolase"/>
    <property type="match status" value="1"/>
</dbReference>
<dbReference type="AlphaFoldDB" id="A0A1I2QU48"/>
<keyword evidence="6" id="KW-1185">Reference proteome</keyword>
<proteinExistence type="inferred from homology"/>
<reference evidence="6" key="1">
    <citation type="submission" date="2016-10" db="EMBL/GenBank/DDBJ databases">
        <authorList>
            <person name="Varghese N."/>
            <person name="Submissions S."/>
        </authorList>
    </citation>
    <scope>NUCLEOTIDE SEQUENCE [LARGE SCALE GENOMIC DNA]</scope>
    <source>
        <strain evidence="6">ATCC 700379</strain>
    </source>
</reference>
<dbReference type="PROSITE" id="PS51462">
    <property type="entry name" value="NUDIX"/>
    <property type="match status" value="1"/>
</dbReference>
<comment type="similarity">
    <text evidence="3">Belongs to the Nudix hydrolase family.</text>
</comment>
<dbReference type="EMBL" id="FOOY01000007">
    <property type="protein sequence ID" value="SFG29156.1"/>
    <property type="molecule type" value="Genomic_DNA"/>
</dbReference>
<evidence type="ECO:0000313" key="6">
    <source>
        <dbReference type="Proteomes" id="UP000198752"/>
    </source>
</evidence>
<evidence type="ECO:0000313" key="5">
    <source>
        <dbReference type="EMBL" id="SFG29156.1"/>
    </source>
</evidence>
<evidence type="ECO:0000256" key="3">
    <source>
        <dbReference type="RuleBase" id="RU003476"/>
    </source>
</evidence>
<dbReference type="PANTHER" id="PTHR43046:SF2">
    <property type="entry name" value="8-OXO-DGTP DIPHOSPHATASE-RELATED"/>
    <property type="match status" value="1"/>
</dbReference>
<organism evidence="5 6">
    <name type="scientific">Sporolactobacillus nakayamae</name>
    <dbReference type="NCBI Taxonomy" id="269670"/>
    <lineage>
        <taxon>Bacteria</taxon>
        <taxon>Bacillati</taxon>
        <taxon>Bacillota</taxon>
        <taxon>Bacilli</taxon>
        <taxon>Bacillales</taxon>
        <taxon>Sporolactobacillaceae</taxon>
        <taxon>Sporolactobacillus</taxon>
    </lineage>
</organism>
<keyword evidence="2 3" id="KW-0378">Hydrolase</keyword>
<accession>A0A1I2QU48</accession>
<evidence type="ECO:0000256" key="1">
    <source>
        <dbReference type="ARBA" id="ARBA00001946"/>
    </source>
</evidence>
<dbReference type="InterPro" id="IPR020476">
    <property type="entry name" value="Nudix_hydrolase"/>
</dbReference>
<dbReference type="STRING" id="269670.SAMN02982927_01277"/>
<dbReference type="InterPro" id="IPR000086">
    <property type="entry name" value="NUDIX_hydrolase_dom"/>
</dbReference>
<gene>
    <name evidence="5" type="ORF">SAMN02982927_01277</name>
</gene>
<dbReference type="InterPro" id="IPR015797">
    <property type="entry name" value="NUDIX_hydrolase-like_dom_sf"/>
</dbReference>
<dbReference type="RefSeq" id="WP_093671214.1">
    <property type="nucleotide sequence ID" value="NZ_FOOY01000007.1"/>
</dbReference>
<dbReference type="PANTHER" id="PTHR43046">
    <property type="entry name" value="GDP-MANNOSE MANNOSYL HYDROLASE"/>
    <property type="match status" value="1"/>
</dbReference>
<sequence>MVGHEKVLMVVLGAIVFDKEHRVLMQRRSDNGQWGFSGGFMELGENIQDTARREVYEETGLKLGKLELLSIHSGPQYDKTFPNGNQVSLVLISFTCTDYTGEFIEQNEKSLQNKFFSLKHYPTIYLRNIGC</sequence>
<name>A0A1I2QU48_9BACL</name>
<dbReference type="Proteomes" id="UP000198752">
    <property type="component" value="Unassembled WGS sequence"/>
</dbReference>
<dbReference type="SUPFAM" id="SSF55811">
    <property type="entry name" value="Nudix"/>
    <property type="match status" value="1"/>
</dbReference>
<dbReference type="PRINTS" id="PR00502">
    <property type="entry name" value="NUDIXFAMILY"/>
</dbReference>
<dbReference type="GO" id="GO:0016787">
    <property type="term" value="F:hydrolase activity"/>
    <property type="evidence" value="ECO:0007669"/>
    <property type="project" value="UniProtKB-KW"/>
</dbReference>
<dbReference type="InterPro" id="IPR020084">
    <property type="entry name" value="NUDIX_hydrolase_CS"/>
</dbReference>
<evidence type="ECO:0000259" key="4">
    <source>
        <dbReference type="PROSITE" id="PS51462"/>
    </source>
</evidence>